<evidence type="ECO:0000259" key="4">
    <source>
        <dbReference type="Pfam" id="PF00135"/>
    </source>
</evidence>
<dbReference type="Proteomes" id="UP000297245">
    <property type="component" value="Unassembled WGS sequence"/>
</dbReference>
<dbReference type="PANTHER" id="PTHR11559">
    <property type="entry name" value="CARBOXYLESTERASE"/>
    <property type="match status" value="1"/>
</dbReference>
<dbReference type="EC" id="3.1.1.-" evidence="3"/>
<keyword evidence="3" id="KW-0732">Signal</keyword>
<dbReference type="InterPro" id="IPR050309">
    <property type="entry name" value="Type-B_Carboxylest/Lipase"/>
</dbReference>
<dbReference type="InterPro" id="IPR019826">
    <property type="entry name" value="Carboxylesterase_B_AS"/>
</dbReference>
<dbReference type="Pfam" id="PF00135">
    <property type="entry name" value="COesterase"/>
    <property type="match status" value="1"/>
</dbReference>
<proteinExistence type="inferred from homology"/>
<accession>A0A4S8KMM0</accession>
<evidence type="ECO:0000256" key="2">
    <source>
        <dbReference type="ARBA" id="ARBA00022801"/>
    </source>
</evidence>
<sequence length="547" mass="58996">MFRLLPALLLATAIHLVRGSSASAAAPNIVDLEYVKYRGNLTFPNAVAYLGIPYAEPPLGDRRFRNPVPLDTHRIGQEAGGKVVDASVYPDFCVQGTTGGGDAGGAGSEDCLKINVYAPAGAKPSDKLPVLVYIHGGGYIFGNPRNWPFDHWIHQSPNVVIVSVYYRLDSLGFLATPEFNNPAVGDFNPGFQDQTQALKWIQQHIEAFGGNPRKVTINGQSAGGGSVELHLVANGQEGLFSGGIAQSVYRTPTPTPQQMQPLFDFFSEHAGCGTGSTVQKVACLREASVSAIARAQDLASTSAFNGSYKLFHPVVDGKIITRAPTLSLLNGQFAKVPVIVGSTSNETEGESGSVSQAMSTLYPMLSEQDLAEFERVYSLDGFTSQEQQVGTATGESTFRCGRSALGNAFGATTKAWTYRYNQPNPTQNTPAVLHAAENWMMFLGTNTGFNGTTTFTPMTPTEIAFAEELIAYWLSFVRSEDPNTFKLERSPEWKQFFPTGQAALQRMVLQQGPGTTTDVSGSFMEHEPSVETERCAFVISKAGPEQD</sequence>
<evidence type="ECO:0000313" key="5">
    <source>
        <dbReference type="EMBL" id="THU76741.1"/>
    </source>
</evidence>
<evidence type="ECO:0000313" key="6">
    <source>
        <dbReference type="Proteomes" id="UP000297245"/>
    </source>
</evidence>
<comment type="similarity">
    <text evidence="1 3">Belongs to the type-B carboxylesterase/lipase family.</text>
</comment>
<dbReference type="GO" id="GO:0016787">
    <property type="term" value="F:hydrolase activity"/>
    <property type="evidence" value="ECO:0007669"/>
    <property type="project" value="UniProtKB-KW"/>
</dbReference>
<dbReference type="PROSITE" id="PS00122">
    <property type="entry name" value="CARBOXYLESTERASE_B_1"/>
    <property type="match status" value="1"/>
</dbReference>
<dbReference type="SUPFAM" id="SSF53474">
    <property type="entry name" value="alpha/beta-Hydrolases"/>
    <property type="match status" value="1"/>
</dbReference>
<name>A0A4S8KMM0_DENBC</name>
<evidence type="ECO:0000256" key="1">
    <source>
        <dbReference type="ARBA" id="ARBA00005964"/>
    </source>
</evidence>
<dbReference type="InterPro" id="IPR002018">
    <property type="entry name" value="CarbesteraseB"/>
</dbReference>
<feature type="chain" id="PRO_5021036000" description="Carboxylic ester hydrolase" evidence="3">
    <location>
        <begin position="20"/>
        <end position="547"/>
    </location>
</feature>
<evidence type="ECO:0000256" key="3">
    <source>
        <dbReference type="RuleBase" id="RU361235"/>
    </source>
</evidence>
<dbReference type="AlphaFoldDB" id="A0A4S8KMM0"/>
<feature type="signal peptide" evidence="3">
    <location>
        <begin position="1"/>
        <end position="19"/>
    </location>
</feature>
<feature type="domain" description="Carboxylesterase type B" evidence="4">
    <location>
        <begin position="37"/>
        <end position="500"/>
    </location>
</feature>
<keyword evidence="6" id="KW-1185">Reference proteome</keyword>
<dbReference type="InterPro" id="IPR029058">
    <property type="entry name" value="AB_hydrolase_fold"/>
</dbReference>
<dbReference type="EMBL" id="ML180732">
    <property type="protein sequence ID" value="THU76741.1"/>
    <property type="molecule type" value="Genomic_DNA"/>
</dbReference>
<organism evidence="5 6">
    <name type="scientific">Dendrothele bispora (strain CBS 962.96)</name>
    <dbReference type="NCBI Taxonomy" id="1314807"/>
    <lineage>
        <taxon>Eukaryota</taxon>
        <taxon>Fungi</taxon>
        <taxon>Dikarya</taxon>
        <taxon>Basidiomycota</taxon>
        <taxon>Agaricomycotina</taxon>
        <taxon>Agaricomycetes</taxon>
        <taxon>Agaricomycetidae</taxon>
        <taxon>Agaricales</taxon>
        <taxon>Agaricales incertae sedis</taxon>
        <taxon>Dendrothele</taxon>
    </lineage>
</organism>
<dbReference type="Gene3D" id="3.40.50.1820">
    <property type="entry name" value="alpha/beta hydrolase"/>
    <property type="match status" value="1"/>
</dbReference>
<protein>
    <recommendedName>
        <fullName evidence="3">Carboxylic ester hydrolase</fullName>
        <ecNumber evidence="3">3.1.1.-</ecNumber>
    </recommendedName>
</protein>
<reference evidence="5 6" key="1">
    <citation type="journal article" date="2019" name="Nat. Ecol. Evol.">
        <title>Megaphylogeny resolves global patterns of mushroom evolution.</title>
        <authorList>
            <person name="Varga T."/>
            <person name="Krizsan K."/>
            <person name="Foldi C."/>
            <person name="Dima B."/>
            <person name="Sanchez-Garcia M."/>
            <person name="Sanchez-Ramirez S."/>
            <person name="Szollosi G.J."/>
            <person name="Szarkandi J.G."/>
            <person name="Papp V."/>
            <person name="Albert L."/>
            <person name="Andreopoulos W."/>
            <person name="Angelini C."/>
            <person name="Antonin V."/>
            <person name="Barry K.W."/>
            <person name="Bougher N.L."/>
            <person name="Buchanan P."/>
            <person name="Buyck B."/>
            <person name="Bense V."/>
            <person name="Catcheside P."/>
            <person name="Chovatia M."/>
            <person name="Cooper J."/>
            <person name="Damon W."/>
            <person name="Desjardin D."/>
            <person name="Finy P."/>
            <person name="Geml J."/>
            <person name="Haridas S."/>
            <person name="Hughes K."/>
            <person name="Justo A."/>
            <person name="Karasinski D."/>
            <person name="Kautmanova I."/>
            <person name="Kiss B."/>
            <person name="Kocsube S."/>
            <person name="Kotiranta H."/>
            <person name="LaButti K.M."/>
            <person name="Lechner B.E."/>
            <person name="Liimatainen K."/>
            <person name="Lipzen A."/>
            <person name="Lukacs Z."/>
            <person name="Mihaltcheva S."/>
            <person name="Morgado L.N."/>
            <person name="Niskanen T."/>
            <person name="Noordeloos M.E."/>
            <person name="Ohm R.A."/>
            <person name="Ortiz-Santana B."/>
            <person name="Ovrebo C."/>
            <person name="Racz N."/>
            <person name="Riley R."/>
            <person name="Savchenko A."/>
            <person name="Shiryaev A."/>
            <person name="Soop K."/>
            <person name="Spirin V."/>
            <person name="Szebenyi C."/>
            <person name="Tomsovsky M."/>
            <person name="Tulloss R.E."/>
            <person name="Uehling J."/>
            <person name="Grigoriev I.V."/>
            <person name="Vagvolgyi C."/>
            <person name="Papp T."/>
            <person name="Martin F.M."/>
            <person name="Miettinen O."/>
            <person name="Hibbett D.S."/>
            <person name="Nagy L.G."/>
        </authorList>
    </citation>
    <scope>NUCLEOTIDE SEQUENCE [LARGE SCALE GENOMIC DNA]</scope>
    <source>
        <strain evidence="5 6">CBS 962.96</strain>
    </source>
</reference>
<keyword evidence="2 3" id="KW-0378">Hydrolase</keyword>
<gene>
    <name evidence="5" type="ORF">K435DRAFT_974304</name>
</gene>
<dbReference type="OrthoDB" id="408631at2759"/>